<keyword evidence="5" id="KW-0804">Transcription</keyword>
<dbReference type="InterPro" id="IPR036388">
    <property type="entry name" value="WH-like_DNA-bd_sf"/>
</dbReference>
<dbReference type="PANTHER" id="PTHR43133:SF8">
    <property type="entry name" value="RNA POLYMERASE SIGMA FACTOR HI_1459-RELATED"/>
    <property type="match status" value="1"/>
</dbReference>
<dbReference type="AlphaFoldDB" id="A0A344TMY4"/>
<keyword evidence="2" id="KW-0805">Transcription regulation</keyword>
<dbReference type="CDD" id="cd06171">
    <property type="entry name" value="Sigma70_r4"/>
    <property type="match status" value="1"/>
</dbReference>
<accession>A0A344TMY4</accession>
<evidence type="ECO:0000313" key="8">
    <source>
        <dbReference type="EMBL" id="AXE20005.1"/>
    </source>
</evidence>
<dbReference type="InterPro" id="IPR013249">
    <property type="entry name" value="RNA_pol_sigma70_r4_t2"/>
</dbReference>
<dbReference type="InterPro" id="IPR013324">
    <property type="entry name" value="RNA_pol_sigma_r3/r4-like"/>
</dbReference>
<evidence type="ECO:0000256" key="4">
    <source>
        <dbReference type="ARBA" id="ARBA00023125"/>
    </source>
</evidence>
<comment type="similarity">
    <text evidence="1">Belongs to the sigma-70 factor family. ECF subfamily.</text>
</comment>
<dbReference type="GO" id="GO:0016987">
    <property type="term" value="F:sigma factor activity"/>
    <property type="evidence" value="ECO:0007669"/>
    <property type="project" value="UniProtKB-KW"/>
</dbReference>
<dbReference type="Gene3D" id="1.10.10.10">
    <property type="entry name" value="Winged helix-like DNA-binding domain superfamily/Winged helix DNA-binding domain"/>
    <property type="match status" value="1"/>
</dbReference>
<feature type="domain" description="RNA polymerase sigma-70 region 2" evidence="6">
    <location>
        <begin position="21"/>
        <end position="86"/>
    </location>
</feature>
<evidence type="ECO:0000259" key="6">
    <source>
        <dbReference type="Pfam" id="PF04542"/>
    </source>
</evidence>
<proteinExistence type="inferred from homology"/>
<dbReference type="InterPro" id="IPR039425">
    <property type="entry name" value="RNA_pol_sigma-70-like"/>
</dbReference>
<dbReference type="Pfam" id="PF04542">
    <property type="entry name" value="Sigma70_r2"/>
    <property type="match status" value="1"/>
</dbReference>
<evidence type="ECO:0000256" key="1">
    <source>
        <dbReference type="ARBA" id="ARBA00010641"/>
    </source>
</evidence>
<dbReference type="OrthoDB" id="9798255at2"/>
<keyword evidence="4" id="KW-0238">DNA-binding</keyword>
<dbReference type="PANTHER" id="PTHR43133">
    <property type="entry name" value="RNA POLYMERASE ECF-TYPE SIGMA FACTO"/>
    <property type="match status" value="1"/>
</dbReference>
<name>A0A344TMY4_9BACT</name>
<dbReference type="Proteomes" id="UP000251993">
    <property type="component" value="Chromosome"/>
</dbReference>
<evidence type="ECO:0000256" key="3">
    <source>
        <dbReference type="ARBA" id="ARBA00023082"/>
    </source>
</evidence>
<dbReference type="Pfam" id="PF08281">
    <property type="entry name" value="Sigma70_r4_2"/>
    <property type="match status" value="1"/>
</dbReference>
<evidence type="ECO:0000259" key="7">
    <source>
        <dbReference type="Pfam" id="PF08281"/>
    </source>
</evidence>
<dbReference type="InterPro" id="IPR014284">
    <property type="entry name" value="RNA_pol_sigma-70_dom"/>
</dbReference>
<evidence type="ECO:0000313" key="9">
    <source>
        <dbReference type="Proteomes" id="UP000251993"/>
    </source>
</evidence>
<evidence type="ECO:0000256" key="5">
    <source>
        <dbReference type="ARBA" id="ARBA00023163"/>
    </source>
</evidence>
<keyword evidence="3" id="KW-0731">Sigma factor</keyword>
<dbReference type="InterPro" id="IPR007627">
    <property type="entry name" value="RNA_pol_sigma70_r2"/>
</dbReference>
<reference evidence="8 9" key="1">
    <citation type="submission" date="2018-07" db="EMBL/GenBank/DDBJ databases">
        <title>Genome sequencing of Runella.</title>
        <authorList>
            <person name="Baek M.-G."/>
            <person name="Yi H."/>
        </authorList>
    </citation>
    <scope>NUCLEOTIDE SEQUENCE [LARGE SCALE GENOMIC DNA]</scope>
    <source>
        <strain evidence="8 9">HYN0085</strain>
    </source>
</reference>
<dbReference type="GO" id="GO:0003677">
    <property type="term" value="F:DNA binding"/>
    <property type="evidence" value="ECO:0007669"/>
    <property type="project" value="UniProtKB-KW"/>
</dbReference>
<dbReference type="InterPro" id="IPR013325">
    <property type="entry name" value="RNA_pol_sigma_r2"/>
</dbReference>
<gene>
    <name evidence="8" type="ORF">DR864_20760</name>
</gene>
<protein>
    <submittedName>
        <fullName evidence="8">RNA polymerase subunit sigma</fullName>
    </submittedName>
</protein>
<dbReference type="NCBIfam" id="TIGR02937">
    <property type="entry name" value="sigma70-ECF"/>
    <property type="match status" value="1"/>
</dbReference>
<dbReference type="RefSeq" id="WP_114068771.1">
    <property type="nucleotide sequence ID" value="NZ_CP030850.1"/>
</dbReference>
<dbReference type="KEGG" id="run:DR864_20760"/>
<dbReference type="SUPFAM" id="SSF88659">
    <property type="entry name" value="Sigma3 and sigma4 domains of RNA polymerase sigma factors"/>
    <property type="match status" value="1"/>
</dbReference>
<sequence length="172" mass="20500">MTDEQAMYAVSQGDLDKAAILYERYKKSLLNFFLYRQSDRENARDLTQQVFLRMLRYRHTYREGASFRTWVLEIARNVFFDYLKQNPTYSDLADVPDMGESYDETEEQHQYLHNALAQLPDQYREVLLLSRFQNMSYEEIGQTLGLSVANVKVRVFRAMQKLRDLYFNVSSE</sequence>
<evidence type="ECO:0000256" key="2">
    <source>
        <dbReference type="ARBA" id="ARBA00023015"/>
    </source>
</evidence>
<dbReference type="EMBL" id="CP030850">
    <property type="protein sequence ID" value="AXE20005.1"/>
    <property type="molecule type" value="Genomic_DNA"/>
</dbReference>
<dbReference type="Gene3D" id="1.10.1740.10">
    <property type="match status" value="1"/>
</dbReference>
<keyword evidence="9" id="KW-1185">Reference proteome</keyword>
<dbReference type="SUPFAM" id="SSF88946">
    <property type="entry name" value="Sigma2 domain of RNA polymerase sigma factors"/>
    <property type="match status" value="1"/>
</dbReference>
<organism evidence="8 9">
    <name type="scientific">Runella rosea</name>
    <dbReference type="NCBI Taxonomy" id="2259595"/>
    <lineage>
        <taxon>Bacteria</taxon>
        <taxon>Pseudomonadati</taxon>
        <taxon>Bacteroidota</taxon>
        <taxon>Cytophagia</taxon>
        <taxon>Cytophagales</taxon>
        <taxon>Spirosomataceae</taxon>
        <taxon>Runella</taxon>
    </lineage>
</organism>
<feature type="domain" description="RNA polymerase sigma factor 70 region 4 type 2" evidence="7">
    <location>
        <begin position="110"/>
        <end position="162"/>
    </location>
</feature>
<dbReference type="GO" id="GO:0006352">
    <property type="term" value="P:DNA-templated transcription initiation"/>
    <property type="evidence" value="ECO:0007669"/>
    <property type="project" value="InterPro"/>
</dbReference>